<dbReference type="PANTHER" id="PTHR42678">
    <property type="entry name" value="AMIDASE"/>
    <property type="match status" value="1"/>
</dbReference>
<name>A0A6J4UU16_9BACT</name>
<dbReference type="EMBL" id="CADCWJ010000303">
    <property type="protein sequence ID" value="CAA9558057.1"/>
    <property type="molecule type" value="Genomic_DNA"/>
</dbReference>
<protein>
    <submittedName>
        <fullName evidence="3">Secreted amidase SCO6344</fullName>
    </submittedName>
</protein>
<dbReference type="InterPro" id="IPR023631">
    <property type="entry name" value="Amidase_dom"/>
</dbReference>
<sequence>MTQPVAPRAIRHTRRYAMMDSLMSREPLPHSVLLPGLPMTRRTLLVAGGIAAATGSGVYLDTRENTSDPRPDSPPAAVASSPVAGAILATPPPVPATPAVEKVDPGGVLAEASVADLRSFLDSGAFTIAELVSACLVRIEELDPGEGGLHAVIELNPDAGEIAARLDEELANKEIRGPLHGIPVMLKDIVATADEMRTTAGSLALAKNDVARDATIVTRLRDAGAVILGKTNLTEWSNFMGAAGQSGFSARGGLTVNPYHLNHSASGSSSGSAVAVAAGYVPLAIGSETNGSILSPATTCGVVGLKPTVGLVSRAGIIPISFSQDSPGPMARSVTDAAIMLSAIAGFDEEDPSATVAEDSSPAAALSSAEREALDGFDYAAGLDPDALRGARIGVCRSLFWFGPAVDARTEEAIAVMQDAGAEIIDEVYLAYEDPSPYVVLLTEFAYGLTEFLETYMPDGPVTSIDEIVDFNYANEDALLGRDQSGLTDALDAGAIEDPYYLEVRELRHTSIRENGIDAIMDELELDALIAPTGGLAESFSGGGGGGSSAEPPSVAGYPSITIPIGLIDGLPAGLHFFGRAFSEQTLLNLAYALEQALPEREPPTFIPADEPLPEG</sequence>
<organism evidence="3">
    <name type="scientific">uncultured Thermomicrobiales bacterium</name>
    <dbReference type="NCBI Taxonomy" id="1645740"/>
    <lineage>
        <taxon>Bacteria</taxon>
        <taxon>Pseudomonadati</taxon>
        <taxon>Thermomicrobiota</taxon>
        <taxon>Thermomicrobia</taxon>
        <taxon>Thermomicrobiales</taxon>
        <taxon>environmental samples</taxon>
    </lineage>
</organism>
<dbReference type="InterPro" id="IPR036928">
    <property type="entry name" value="AS_sf"/>
</dbReference>
<dbReference type="Gene3D" id="3.90.1300.10">
    <property type="entry name" value="Amidase signature (AS) domain"/>
    <property type="match status" value="1"/>
</dbReference>
<reference evidence="3" key="1">
    <citation type="submission" date="2020-02" db="EMBL/GenBank/DDBJ databases">
        <authorList>
            <person name="Meier V. D."/>
        </authorList>
    </citation>
    <scope>NUCLEOTIDE SEQUENCE</scope>
    <source>
        <strain evidence="3">AVDCRST_MAG87</strain>
    </source>
</reference>
<feature type="domain" description="Amidase" evidence="2">
    <location>
        <begin position="130"/>
        <end position="535"/>
    </location>
</feature>
<evidence type="ECO:0000259" key="2">
    <source>
        <dbReference type="Pfam" id="PF01425"/>
    </source>
</evidence>
<accession>A0A6J4UU16</accession>
<evidence type="ECO:0000313" key="3">
    <source>
        <dbReference type="EMBL" id="CAA9558057.1"/>
    </source>
</evidence>
<dbReference type="Pfam" id="PF01425">
    <property type="entry name" value="Amidase"/>
    <property type="match status" value="1"/>
</dbReference>
<dbReference type="AlphaFoldDB" id="A0A6J4UU16"/>
<feature type="region of interest" description="Disordered" evidence="1">
    <location>
        <begin position="60"/>
        <end position="79"/>
    </location>
</feature>
<evidence type="ECO:0000256" key="1">
    <source>
        <dbReference type="SAM" id="MobiDB-lite"/>
    </source>
</evidence>
<gene>
    <name evidence="3" type="ORF">AVDCRST_MAG87-1354</name>
</gene>
<proteinExistence type="predicted"/>
<dbReference type="PANTHER" id="PTHR42678:SF34">
    <property type="entry name" value="OS04G0183300 PROTEIN"/>
    <property type="match status" value="1"/>
</dbReference>
<dbReference type="SUPFAM" id="SSF75304">
    <property type="entry name" value="Amidase signature (AS) enzymes"/>
    <property type="match status" value="1"/>
</dbReference>
<feature type="compositionally biased region" description="Basic and acidic residues" evidence="1">
    <location>
        <begin position="61"/>
        <end position="71"/>
    </location>
</feature>